<protein>
    <recommendedName>
        <fullName evidence="5">MYND-type domain-containing protein</fullName>
    </recommendedName>
</protein>
<sequence length="501" mass="56285">MATVNPLKLDETCIMCPRRGPKRCVKCGDAHYCSIECQRLDWKNHKIICPSFNEKRPNPKPPEPGAHLQCKYRRGLFFPGERQTPRFVWMAVSVNPDHSCTYLDKEVYFGEDCTDRMKTSHNNIQARDIDRDKAEQLLFHHKENIMAENPNLGVRDFTRAGVCADIFRGPILVTRMGCSADGFEEYRDMDCRDARNAADFFSSAFRLGQKSAGLQDIRVMAIGALYDSILKEGHHFCFLKGEGRSWHTRILDGCDSIFSAEGSGIANLLGIPILLRRCDELDIPEVLRQAYGLHRKKDQGLHNRNAMLLKRDITSTTTSKASWQPRNRFCAAFIGNYGQHAGEKGFGSSPVLWNDTDMGIVMVARADGHPLVWPHFMALCRYISTKVEPRLAQAVSGLAEGGVVTERESVLNSITKAEFLDVWKQLKAERAIDPKWSFCPSPYDISNPAEFSEIGIMVSVEMNLATQISAGIIQESDRPEYKINSVSTSLFGSKCVCASED</sequence>
<evidence type="ECO:0000259" key="5">
    <source>
        <dbReference type="PROSITE" id="PS50865"/>
    </source>
</evidence>
<dbReference type="RefSeq" id="XP_013320850.1">
    <property type="nucleotide sequence ID" value="XM_013465396.1"/>
</dbReference>
<dbReference type="GO" id="GO:0008270">
    <property type="term" value="F:zinc ion binding"/>
    <property type="evidence" value="ECO:0007669"/>
    <property type="project" value="UniProtKB-KW"/>
</dbReference>
<reference evidence="6 7" key="1">
    <citation type="submission" date="2015-01" db="EMBL/GenBank/DDBJ databases">
        <title>The Genome Sequence of Exophiala xenobiotica CBS118157.</title>
        <authorList>
            <consortium name="The Broad Institute Genomics Platform"/>
            <person name="Cuomo C."/>
            <person name="de Hoog S."/>
            <person name="Gorbushina A."/>
            <person name="Stielow B."/>
            <person name="Teixiera M."/>
            <person name="Abouelleil A."/>
            <person name="Chapman S.B."/>
            <person name="Priest M."/>
            <person name="Young S.K."/>
            <person name="Wortman J."/>
            <person name="Nusbaum C."/>
            <person name="Birren B."/>
        </authorList>
    </citation>
    <scope>NUCLEOTIDE SEQUENCE [LARGE SCALE GENOMIC DNA]</scope>
    <source>
        <strain evidence="6 7">CBS 118157</strain>
    </source>
</reference>
<dbReference type="SUPFAM" id="SSF144232">
    <property type="entry name" value="HIT/MYND zinc finger-like"/>
    <property type="match status" value="1"/>
</dbReference>
<feature type="domain" description="MYND-type" evidence="5">
    <location>
        <begin position="13"/>
        <end position="49"/>
    </location>
</feature>
<keyword evidence="7" id="KW-1185">Reference proteome</keyword>
<dbReference type="Gene3D" id="6.10.140.2220">
    <property type="match status" value="1"/>
</dbReference>
<dbReference type="HOGENOM" id="CLU_595860_0_0_1"/>
<dbReference type="Pfam" id="PF01753">
    <property type="entry name" value="zf-MYND"/>
    <property type="match status" value="1"/>
</dbReference>
<dbReference type="Proteomes" id="UP000054342">
    <property type="component" value="Unassembled WGS sequence"/>
</dbReference>
<evidence type="ECO:0000313" key="7">
    <source>
        <dbReference type="Proteomes" id="UP000054342"/>
    </source>
</evidence>
<accession>A0A0D2C5S0</accession>
<keyword evidence="2 4" id="KW-0863">Zinc-finger</keyword>
<keyword evidence="1" id="KW-0479">Metal-binding</keyword>
<evidence type="ECO:0000256" key="2">
    <source>
        <dbReference type="ARBA" id="ARBA00022771"/>
    </source>
</evidence>
<dbReference type="OrthoDB" id="437457at2759"/>
<keyword evidence="3" id="KW-0862">Zinc</keyword>
<dbReference type="PROSITE" id="PS01360">
    <property type="entry name" value="ZF_MYND_1"/>
    <property type="match status" value="1"/>
</dbReference>
<name>A0A0D2C5S0_9EURO</name>
<evidence type="ECO:0000313" key="6">
    <source>
        <dbReference type="EMBL" id="KIW60266.1"/>
    </source>
</evidence>
<dbReference type="InterPro" id="IPR002893">
    <property type="entry name" value="Znf_MYND"/>
</dbReference>
<organism evidence="6 7">
    <name type="scientific">Exophiala xenobiotica</name>
    <dbReference type="NCBI Taxonomy" id="348802"/>
    <lineage>
        <taxon>Eukaryota</taxon>
        <taxon>Fungi</taxon>
        <taxon>Dikarya</taxon>
        <taxon>Ascomycota</taxon>
        <taxon>Pezizomycotina</taxon>
        <taxon>Eurotiomycetes</taxon>
        <taxon>Chaetothyriomycetidae</taxon>
        <taxon>Chaetothyriales</taxon>
        <taxon>Herpotrichiellaceae</taxon>
        <taxon>Exophiala</taxon>
    </lineage>
</organism>
<dbReference type="STRING" id="348802.A0A0D2C5S0"/>
<gene>
    <name evidence="6" type="ORF">PV05_00496</name>
</gene>
<dbReference type="PROSITE" id="PS50865">
    <property type="entry name" value="ZF_MYND_2"/>
    <property type="match status" value="1"/>
</dbReference>
<dbReference type="GeneID" id="25322404"/>
<evidence type="ECO:0000256" key="3">
    <source>
        <dbReference type="ARBA" id="ARBA00022833"/>
    </source>
</evidence>
<evidence type="ECO:0000256" key="4">
    <source>
        <dbReference type="PROSITE-ProRule" id="PRU00134"/>
    </source>
</evidence>
<dbReference type="AlphaFoldDB" id="A0A0D2C5S0"/>
<evidence type="ECO:0000256" key="1">
    <source>
        <dbReference type="ARBA" id="ARBA00022723"/>
    </source>
</evidence>
<dbReference type="EMBL" id="KN847317">
    <property type="protein sequence ID" value="KIW60266.1"/>
    <property type="molecule type" value="Genomic_DNA"/>
</dbReference>
<proteinExistence type="predicted"/>